<dbReference type="InterPro" id="IPR036305">
    <property type="entry name" value="RGS_sf"/>
</dbReference>
<dbReference type="GeneID" id="14494411"/>
<dbReference type="GO" id="GO:0032266">
    <property type="term" value="F:phosphatidylinositol-3-phosphate binding"/>
    <property type="evidence" value="ECO:0007669"/>
    <property type="project" value="EnsemblFungi"/>
</dbReference>
<dbReference type="GO" id="GO:1990854">
    <property type="term" value="P:vacuole-ER tethering"/>
    <property type="evidence" value="ECO:0007669"/>
    <property type="project" value="EnsemblFungi"/>
</dbReference>
<feature type="domain" description="PX" evidence="5">
    <location>
        <begin position="852"/>
        <end position="977"/>
    </location>
</feature>
<dbReference type="Gene3D" id="1.10.167.10">
    <property type="entry name" value="Regulator of G-protein Signalling 4, domain 2"/>
    <property type="match status" value="1"/>
</dbReference>
<dbReference type="Pfam" id="PF00787">
    <property type="entry name" value="PX"/>
    <property type="match status" value="1"/>
</dbReference>
<evidence type="ECO:0000313" key="8">
    <source>
        <dbReference type="Proteomes" id="UP000002866"/>
    </source>
</evidence>
<keyword evidence="8" id="KW-1185">Reference proteome</keyword>
<sequence length="1233" mass="142991">MNQLYLYFLGFTWLVIVRHNFILSFLVGAAPILLIFIYLALFSSYDEVNIVVPKSLNTLNTRIKDEENQNVSTTIESLENRENNHFLEDYPEISKELCDIIHYVIDDYVMNWFYHLNPSQDSPFPKTVELILKSIVESISNNLKNNDMTEFFILRLIPIFNLHFNAYNTSVKNIKTNQQSSNINLAERGIFQNTDLELAVEFNNIYRIHSALSLRTNKLKQDILNYSRTISVKLLSTLLDDTDLSSPLISSLIREIVATSLLNPLLSKYSEPDNWNELLLSVSKNILKERDQVYEIKKILSKEIRDENFHNEEVKSFSNLNDFPRLSIDFTEKQFETFLKCLNSLNTKSDLKVLQLQLIPCLLKINRTPVLTKDEQIFQKRLILSLNLIKSKLYIIDPKSKRASLTLNSTASTLDDSSSSIDTLLKEFEFIIKTISLDTILLDKNCITYFFEYLKSLPTNDGEIILEYWLTVKKIKNPLENPFSDTFVATLSKADLLNIWDIKEKYFNQENNLQVMNKINQELTNNIQYTTTDEEQFCSDTDTSSLVRKSILLLQIQSETILNDKYFENFKKSDFFLKMVSNPNFNSNELYSLFFKNDNKISRSRTRKDRSSSLVDQKPQNVNAVKIFTNPNLNEALDNILHEDTKRVHKKTKSPNDFLFGEDNLFNNSTPKLFEDERSKVYSSPNILKDRNKSTQSEMLQKNRPVLKTSSSDPEFINIVTTSPILTSVDSNSDSDLDDMIGKNSSQSALNADSDVDDEDIFEDNKSLIKQTSKNINFKEEIGNLTISMDQIEKELNLLKHLLLKAELTNSKEQLHILQKSQRSLTRELINKDLLKQQYIVQENAKSLYGKTKLFIRSYFSDDIFDDGNEIVYYLITVNYIINGQLKTWEVARRFSEFVKLNSHLKRHFKKLVYHLQGKDGFPKKVHVSLKYHISKTLLYDERKSKLENYLRQLLIIPEICEDDFLKKFLTNTGNFRDTLKTNLNNVESNNSDTEEEPRSPSEAPSMTSSMSNLLSENSARSHLFSEPLIEDTPLRTTSIASGQTAPLSPGNDDHNFTQINYDNFEAQSYKSRSFIKPISDLFINIFSLNKFNSGWLRGRAVVVLIQQLFGSTTEKYIRDSFRRYTTEQHIAEELYRLKVHLWGLDGLKRKNRQKSSEVSLEKTKLELLKNRTNSKKMFQTLMIELCGRVVGGHRSKKASNRIHDMLQNSYLNASLLFEILDATLDEFIFKSM</sequence>
<dbReference type="RefSeq" id="XP_004178674.1">
    <property type="nucleotide sequence ID" value="XM_004178626.1"/>
</dbReference>
<dbReference type="KEGG" id="tbl:TBLA_0B03140"/>
<evidence type="ECO:0000259" key="5">
    <source>
        <dbReference type="PROSITE" id="PS50195"/>
    </source>
</evidence>
<dbReference type="STRING" id="1071380.I2GYF3"/>
<dbReference type="InParanoid" id="I2GYF3"/>
<gene>
    <name evidence="7" type="primary">TBLA0B03140</name>
    <name evidence="7" type="ORF">TBLA_0B03140</name>
</gene>
<evidence type="ECO:0000259" key="4">
    <source>
        <dbReference type="PROSITE" id="PS50132"/>
    </source>
</evidence>
<dbReference type="PANTHER" id="PTHR22775:SF3">
    <property type="entry name" value="SORTING NEXIN-13"/>
    <property type="match status" value="1"/>
</dbReference>
<dbReference type="PANTHER" id="PTHR22775">
    <property type="entry name" value="SORTING NEXIN"/>
    <property type="match status" value="1"/>
</dbReference>
<dbReference type="AlphaFoldDB" id="I2GYF3"/>
<dbReference type="HOGENOM" id="CLU_002131_1_0_1"/>
<comment type="similarity">
    <text evidence="1">Belongs to the sorting nexin family.</text>
</comment>
<dbReference type="InterPro" id="IPR036871">
    <property type="entry name" value="PX_dom_sf"/>
</dbReference>
<dbReference type="GO" id="GO:0000001">
    <property type="term" value="P:mitochondrion inheritance"/>
    <property type="evidence" value="ECO:0007669"/>
    <property type="project" value="EnsemblFungi"/>
</dbReference>
<dbReference type="SMART" id="SM00313">
    <property type="entry name" value="PXA"/>
    <property type="match status" value="1"/>
</dbReference>
<dbReference type="EMBL" id="HE806317">
    <property type="protein sequence ID" value="CCH59155.1"/>
    <property type="molecule type" value="Genomic_DNA"/>
</dbReference>
<dbReference type="eggNOG" id="KOG2101">
    <property type="taxonomic scope" value="Eukaryota"/>
</dbReference>
<organism evidence="7 8">
    <name type="scientific">Henningerozyma blattae (strain ATCC 34711 / CBS 6284 / DSM 70876 / NBRC 10599 / NRRL Y-10934 / UCD 77-7)</name>
    <name type="common">Yeast</name>
    <name type="synonym">Tetrapisispora blattae</name>
    <dbReference type="NCBI Taxonomy" id="1071380"/>
    <lineage>
        <taxon>Eukaryota</taxon>
        <taxon>Fungi</taxon>
        <taxon>Dikarya</taxon>
        <taxon>Ascomycota</taxon>
        <taxon>Saccharomycotina</taxon>
        <taxon>Saccharomycetes</taxon>
        <taxon>Saccharomycetales</taxon>
        <taxon>Saccharomycetaceae</taxon>
        <taxon>Henningerozyma</taxon>
    </lineage>
</organism>
<keyword evidence="3" id="KW-0812">Transmembrane</keyword>
<dbReference type="Pfam" id="PF02194">
    <property type="entry name" value="PXA"/>
    <property type="match status" value="1"/>
</dbReference>
<dbReference type="GO" id="GO:0034727">
    <property type="term" value="P:piecemeal microautophagy of the nucleus"/>
    <property type="evidence" value="ECO:0007669"/>
    <property type="project" value="EnsemblFungi"/>
</dbReference>
<evidence type="ECO:0000256" key="1">
    <source>
        <dbReference type="ARBA" id="ARBA00010883"/>
    </source>
</evidence>
<feature type="transmembrane region" description="Helical" evidence="3">
    <location>
        <begin position="21"/>
        <end position="41"/>
    </location>
</feature>
<dbReference type="OrthoDB" id="120967at2759"/>
<protein>
    <recommendedName>
        <fullName evidence="9">PXA domain-containing protein</fullName>
    </recommendedName>
</protein>
<dbReference type="GO" id="GO:0071561">
    <property type="term" value="C:nucleus-vacuole junction"/>
    <property type="evidence" value="ECO:0007669"/>
    <property type="project" value="EnsemblFungi"/>
</dbReference>
<dbReference type="SUPFAM" id="SSF48097">
    <property type="entry name" value="Regulator of G-protein signaling, RGS"/>
    <property type="match status" value="1"/>
</dbReference>
<dbReference type="SUPFAM" id="SSF64268">
    <property type="entry name" value="PX domain"/>
    <property type="match status" value="1"/>
</dbReference>
<name>I2GYF3_HENB6</name>
<dbReference type="InterPro" id="IPR044926">
    <property type="entry name" value="RGS_subdomain_2"/>
</dbReference>
<evidence type="ECO:0000313" key="7">
    <source>
        <dbReference type="EMBL" id="CCH59155.1"/>
    </source>
</evidence>
<feature type="region of interest" description="Disordered" evidence="2">
    <location>
        <begin position="691"/>
        <end position="710"/>
    </location>
</feature>
<evidence type="ECO:0000256" key="3">
    <source>
        <dbReference type="SAM" id="Phobius"/>
    </source>
</evidence>
<dbReference type="InterPro" id="IPR013937">
    <property type="entry name" value="Sorting_nexin_C"/>
</dbReference>
<proteinExistence type="inferred from homology"/>
<feature type="compositionally biased region" description="Polar residues" evidence="2">
    <location>
        <begin position="982"/>
        <end position="992"/>
    </location>
</feature>
<dbReference type="InterPro" id="IPR016137">
    <property type="entry name" value="RGS"/>
</dbReference>
<feature type="domain" description="PXA" evidence="6">
    <location>
        <begin position="90"/>
        <end position="286"/>
    </location>
</feature>
<dbReference type="PROSITE" id="PS50132">
    <property type="entry name" value="RGS"/>
    <property type="match status" value="1"/>
</dbReference>
<reference evidence="7 8" key="1">
    <citation type="journal article" date="2011" name="Proc. Natl. Acad. Sci. U.S.A.">
        <title>Evolutionary erosion of yeast sex chromosomes by mating-type switching accidents.</title>
        <authorList>
            <person name="Gordon J.L."/>
            <person name="Armisen D."/>
            <person name="Proux-Wera E."/>
            <person name="Oheigeartaigh S.S."/>
            <person name="Byrne K.P."/>
            <person name="Wolfe K.H."/>
        </authorList>
    </citation>
    <scope>NUCLEOTIDE SEQUENCE [LARGE SCALE GENOMIC DNA]</scope>
    <source>
        <strain evidence="8">ATCC 34711 / CBS 6284 / DSM 70876 / NBRC 10599 / NRRL Y-10934 / UCD 77-7</strain>
    </source>
</reference>
<dbReference type="SMART" id="SM00312">
    <property type="entry name" value="PX"/>
    <property type="match status" value="1"/>
</dbReference>
<dbReference type="Pfam" id="PF08628">
    <property type="entry name" value="Nexin_C"/>
    <property type="match status" value="1"/>
</dbReference>
<dbReference type="InterPro" id="IPR001683">
    <property type="entry name" value="PX_dom"/>
</dbReference>
<keyword evidence="3" id="KW-1133">Transmembrane helix</keyword>
<feature type="region of interest" description="Disordered" evidence="2">
    <location>
        <begin position="982"/>
        <end position="1013"/>
    </location>
</feature>
<evidence type="ECO:0008006" key="9">
    <source>
        <dbReference type="Google" id="ProtNLM"/>
    </source>
</evidence>
<evidence type="ECO:0000259" key="6">
    <source>
        <dbReference type="PROSITE" id="PS51207"/>
    </source>
</evidence>
<evidence type="ECO:0000256" key="2">
    <source>
        <dbReference type="SAM" id="MobiDB-lite"/>
    </source>
</evidence>
<dbReference type="OMA" id="AMYVVEV"/>
<dbReference type="Gene3D" id="3.30.1520.10">
    <property type="entry name" value="Phox-like domain"/>
    <property type="match status" value="1"/>
</dbReference>
<feature type="domain" description="RGS" evidence="4">
    <location>
        <begin position="436"/>
        <end position="580"/>
    </location>
</feature>
<dbReference type="PROSITE" id="PS50195">
    <property type="entry name" value="PX"/>
    <property type="match status" value="1"/>
</dbReference>
<dbReference type="PROSITE" id="PS51207">
    <property type="entry name" value="PXA"/>
    <property type="match status" value="1"/>
</dbReference>
<dbReference type="FunCoup" id="I2GYF3">
    <property type="interactions" value="53"/>
</dbReference>
<keyword evidence="3" id="KW-0472">Membrane</keyword>
<dbReference type="Proteomes" id="UP000002866">
    <property type="component" value="Chromosome 2"/>
</dbReference>
<accession>I2GYF3</accession>
<dbReference type="InterPro" id="IPR003114">
    <property type="entry name" value="Phox_assoc"/>
</dbReference>